<proteinExistence type="predicted"/>
<comment type="caution">
    <text evidence="3">The sequence shown here is derived from an EMBL/GenBank/DDBJ whole genome shotgun (WGS) entry which is preliminary data.</text>
</comment>
<evidence type="ECO:0000313" key="3">
    <source>
        <dbReference type="EMBL" id="KAG2222103.1"/>
    </source>
</evidence>
<feature type="region of interest" description="Disordered" evidence="2">
    <location>
        <begin position="1"/>
        <end position="43"/>
    </location>
</feature>
<accession>A0A8H7S5Z3</accession>
<dbReference type="OrthoDB" id="10406443at2759"/>
<dbReference type="AlphaFoldDB" id="A0A8H7S5Z3"/>
<reference evidence="3 4" key="1">
    <citation type="submission" date="2020-12" db="EMBL/GenBank/DDBJ databases">
        <title>Metabolic potential, ecology and presence of endohyphal bacteria is reflected in genomic diversity of Mucoromycotina.</title>
        <authorList>
            <person name="Muszewska A."/>
            <person name="Okrasinska A."/>
            <person name="Steczkiewicz K."/>
            <person name="Drgas O."/>
            <person name="Orlowska M."/>
            <person name="Perlinska-Lenart U."/>
            <person name="Aleksandrzak-Piekarczyk T."/>
            <person name="Szatraj K."/>
            <person name="Zielenkiewicz U."/>
            <person name="Pilsyk S."/>
            <person name="Malc E."/>
            <person name="Mieczkowski P."/>
            <person name="Kruszewska J.S."/>
            <person name="Biernat P."/>
            <person name="Pawlowska J."/>
        </authorList>
    </citation>
    <scope>NUCLEOTIDE SEQUENCE [LARGE SCALE GENOMIC DNA]</scope>
    <source>
        <strain evidence="3 4">CBS 142.35</strain>
    </source>
</reference>
<organism evidence="3 4">
    <name type="scientific">Circinella minor</name>
    <dbReference type="NCBI Taxonomy" id="1195481"/>
    <lineage>
        <taxon>Eukaryota</taxon>
        <taxon>Fungi</taxon>
        <taxon>Fungi incertae sedis</taxon>
        <taxon>Mucoromycota</taxon>
        <taxon>Mucoromycotina</taxon>
        <taxon>Mucoromycetes</taxon>
        <taxon>Mucorales</taxon>
        <taxon>Lichtheimiaceae</taxon>
        <taxon>Circinella</taxon>
    </lineage>
</organism>
<dbReference type="Proteomes" id="UP000646827">
    <property type="component" value="Unassembled WGS sequence"/>
</dbReference>
<feature type="coiled-coil region" evidence="1">
    <location>
        <begin position="123"/>
        <end position="164"/>
    </location>
</feature>
<name>A0A8H7S5Z3_9FUNG</name>
<keyword evidence="4" id="KW-1185">Reference proteome</keyword>
<evidence type="ECO:0000256" key="2">
    <source>
        <dbReference type="SAM" id="MobiDB-lite"/>
    </source>
</evidence>
<protein>
    <submittedName>
        <fullName evidence="3">Uncharacterized protein</fullName>
    </submittedName>
</protein>
<evidence type="ECO:0000313" key="4">
    <source>
        <dbReference type="Proteomes" id="UP000646827"/>
    </source>
</evidence>
<dbReference type="EMBL" id="JAEPRB010000092">
    <property type="protein sequence ID" value="KAG2222103.1"/>
    <property type="molecule type" value="Genomic_DNA"/>
</dbReference>
<evidence type="ECO:0000256" key="1">
    <source>
        <dbReference type="SAM" id="Coils"/>
    </source>
</evidence>
<keyword evidence="1" id="KW-0175">Coiled coil</keyword>
<sequence>MSQRRRKRTDPVLKNQSTIQQDVRDRDMVQTRSGSSGTGETSQIVQQRRLILRQRERIRKYRIEITMLKRFLVERQNRVDEEQEILQKHFRDQHDILEVLNDQVGDLIHQLGQVQDRVEQRIAQALREQQHQHQREVRDMRRIIQDQQSQIEQLKLEIEEYSYQQ</sequence>
<gene>
    <name evidence="3" type="ORF">INT45_007989</name>
</gene>
<feature type="compositionally biased region" description="Low complexity" evidence="2">
    <location>
        <begin position="31"/>
        <end position="43"/>
    </location>
</feature>